<dbReference type="Proteomes" id="UP000887565">
    <property type="component" value="Unplaced"/>
</dbReference>
<protein>
    <submittedName>
        <fullName evidence="3">Uncharacterized protein</fullName>
    </submittedName>
</protein>
<evidence type="ECO:0000313" key="2">
    <source>
        <dbReference type="Proteomes" id="UP000887565"/>
    </source>
</evidence>
<keyword evidence="2" id="KW-1185">Reference proteome</keyword>
<feature type="compositionally biased region" description="Basic and acidic residues" evidence="1">
    <location>
        <begin position="157"/>
        <end position="168"/>
    </location>
</feature>
<proteinExistence type="predicted"/>
<dbReference type="WBParaSite" id="nRc.2.0.1.t30216-RA">
    <property type="protein sequence ID" value="nRc.2.0.1.t30216-RA"/>
    <property type="gene ID" value="nRc.2.0.1.g30216"/>
</dbReference>
<feature type="compositionally biased region" description="Basic and acidic residues" evidence="1">
    <location>
        <begin position="135"/>
        <end position="144"/>
    </location>
</feature>
<organism evidence="2 3">
    <name type="scientific">Romanomermis culicivorax</name>
    <name type="common">Nematode worm</name>
    <dbReference type="NCBI Taxonomy" id="13658"/>
    <lineage>
        <taxon>Eukaryota</taxon>
        <taxon>Metazoa</taxon>
        <taxon>Ecdysozoa</taxon>
        <taxon>Nematoda</taxon>
        <taxon>Enoplea</taxon>
        <taxon>Dorylaimia</taxon>
        <taxon>Mermithida</taxon>
        <taxon>Mermithoidea</taxon>
        <taxon>Mermithidae</taxon>
        <taxon>Romanomermis</taxon>
    </lineage>
</organism>
<dbReference type="AlphaFoldDB" id="A0A915JV89"/>
<feature type="region of interest" description="Disordered" evidence="1">
    <location>
        <begin position="135"/>
        <end position="174"/>
    </location>
</feature>
<reference evidence="3" key="1">
    <citation type="submission" date="2022-11" db="UniProtKB">
        <authorList>
            <consortium name="WormBaseParasite"/>
        </authorList>
    </citation>
    <scope>IDENTIFICATION</scope>
</reference>
<evidence type="ECO:0000313" key="3">
    <source>
        <dbReference type="WBParaSite" id="nRc.2.0.1.t30216-RA"/>
    </source>
</evidence>
<evidence type="ECO:0000256" key="1">
    <source>
        <dbReference type="SAM" id="MobiDB-lite"/>
    </source>
</evidence>
<feature type="compositionally biased region" description="Polar residues" evidence="1">
    <location>
        <begin position="145"/>
        <end position="156"/>
    </location>
</feature>
<accession>A0A915JV89</accession>
<name>A0A915JV89_ROMCU</name>
<sequence>MPYIIANRDVYSVQQFIFSTFDSLDCRRKAFNILKEALKFQLDYEDLDLNLQDESEIITFDQIQECAKYERKRSVFELPLLSNLHVIKNILMEPDAKNQIEREIARRIRENQHFVIPSKVSRILLNLNPDRKFPTKPFEMDNKKSTGNYLSTSSEQGNEKEKGDKGDVSSKPNLHIQSSSELDDLVSVSSQNLSSNTAESAVGYPISKNYVKSRSKNFFFNYFSVRRNSAASAR</sequence>